<name>A0A7Y9J216_9ACTN</name>
<reference evidence="2 3" key="1">
    <citation type="submission" date="2020-07" db="EMBL/GenBank/DDBJ databases">
        <title>Sequencing the genomes of 1000 actinobacteria strains.</title>
        <authorList>
            <person name="Klenk H.-P."/>
        </authorList>
    </citation>
    <scope>NUCLEOTIDE SEQUENCE [LARGE SCALE GENOMIC DNA]</scope>
    <source>
        <strain evidence="2 3">DSM 7487</strain>
    </source>
</reference>
<gene>
    <name evidence="2" type="ORF">BJ968_003337</name>
</gene>
<organism evidence="2 3">
    <name type="scientific">Kineococcus aurantiacus</name>
    <dbReference type="NCBI Taxonomy" id="37633"/>
    <lineage>
        <taxon>Bacteria</taxon>
        <taxon>Bacillati</taxon>
        <taxon>Actinomycetota</taxon>
        <taxon>Actinomycetes</taxon>
        <taxon>Kineosporiales</taxon>
        <taxon>Kineosporiaceae</taxon>
        <taxon>Kineococcus</taxon>
    </lineage>
</organism>
<comment type="caution">
    <text evidence="2">The sequence shown here is derived from an EMBL/GenBank/DDBJ whole genome shotgun (WGS) entry which is preliminary data.</text>
</comment>
<sequence length="90" mass="10076">MATTPLERPLETSLERGALAALDLRDRPLEELREAYADRWRLVAGTTAQHPAEEELARSAREINDLERRCRPPARALPRSTGPDPSTFLG</sequence>
<dbReference type="RefSeq" id="WP_179753784.1">
    <property type="nucleotide sequence ID" value="NZ_BAAAGN010000003.1"/>
</dbReference>
<feature type="region of interest" description="Disordered" evidence="1">
    <location>
        <begin position="63"/>
        <end position="90"/>
    </location>
</feature>
<dbReference type="EMBL" id="JACCBB010000001">
    <property type="protein sequence ID" value="NYD23797.1"/>
    <property type="molecule type" value="Genomic_DNA"/>
</dbReference>
<protein>
    <submittedName>
        <fullName evidence="2">Uncharacterized protein</fullName>
    </submittedName>
</protein>
<proteinExistence type="predicted"/>
<evidence type="ECO:0000313" key="3">
    <source>
        <dbReference type="Proteomes" id="UP000521922"/>
    </source>
</evidence>
<dbReference type="AlphaFoldDB" id="A0A7Y9J216"/>
<accession>A0A7Y9J216</accession>
<dbReference type="Proteomes" id="UP000521922">
    <property type="component" value="Unassembled WGS sequence"/>
</dbReference>
<evidence type="ECO:0000256" key="1">
    <source>
        <dbReference type="SAM" id="MobiDB-lite"/>
    </source>
</evidence>
<evidence type="ECO:0000313" key="2">
    <source>
        <dbReference type="EMBL" id="NYD23797.1"/>
    </source>
</evidence>
<keyword evidence="3" id="KW-1185">Reference proteome</keyword>